<keyword evidence="2" id="KW-0328">Glycosyltransferase</keyword>
<protein>
    <submittedName>
        <fullName evidence="4">Uncharacterized protein</fullName>
    </submittedName>
</protein>
<dbReference type="Pfam" id="PF01793">
    <property type="entry name" value="Glyco_transf_15"/>
    <property type="match status" value="1"/>
</dbReference>
<sequence>MTGISGSSLYPTFEIGSLAFFRSENHITFVDHLGSESSLGHDQVGGVPLSSLSASLMLPKQSVWNFRSLPVHGPSPAQATPYPKSSANANIDSVNWMVWSYDPMEAKTALLADWEVIIQDLTRQAEKPGLKSGRTTVLDEGNLVARLRYGLLICIEVTI</sequence>
<dbReference type="InterPro" id="IPR002685">
    <property type="entry name" value="Glyco_trans_15"/>
</dbReference>
<proteinExistence type="inferred from homology"/>
<comment type="similarity">
    <text evidence="1">Belongs to the glycosyltransferase 15 family.</text>
</comment>
<accession>A0A3M2SFI1</accession>
<gene>
    <name evidence="4" type="ORF">CDV36_004072</name>
</gene>
<keyword evidence="5" id="KW-1185">Reference proteome</keyword>
<dbReference type="GO" id="GO:0016020">
    <property type="term" value="C:membrane"/>
    <property type="evidence" value="ECO:0007669"/>
    <property type="project" value="InterPro"/>
</dbReference>
<dbReference type="Gene3D" id="3.90.550.10">
    <property type="entry name" value="Spore Coat Polysaccharide Biosynthesis Protein SpsA, Chain A"/>
    <property type="match status" value="1"/>
</dbReference>
<keyword evidence="3" id="KW-0808">Transferase</keyword>
<evidence type="ECO:0000313" key="4">
    <source>
        <dbReference type="EMBL" id="RMJ16289.1"/>
    </source>
</evidence>
<dbReference type="GO" id="GO:0000030">
    <property type="term" value="F:mannosyltransferase activity"/>
    <property type="evidence" value="ECO:0007669"/>
    <property type="project" value="InterPro"/>
</dbReference>
<dbReference type="OrthoDB" id="202470at2759"/>
<dbReference type="STRING" id="2010991.A0A3M2SFI1"/>
<dbReference type="SUPFAM" id="SSF53448">
    <property type="entry name" value="Nucleotide-diphospho-sugar transferases"/>
    <property type="match status" value="1"/>
</dbReference>
<reference evidence="4 5" key="1">
    <citation type="submission" date="2017-06" db="EMBL/GenBank/DDBJ databases">
        <title>Comparative genomic analysis of Ambrosia Fusariam Clade fungi.</title>
        <authorList>
            <person name="Stajich J.E."/>
            <person name="Carrillo J."/>
            <person name="Kijimoto T."/>
            <person name="Eskalen A."/>
            <person name="O'Donnell K."/>
            <person name="Kasson M."/>
        </authorList>
    </citation>
    <scope>NUCLEOTIDE SEQUENCE [LARGE SCALE GENOMIC DNA]</scope>
    <source>
        <strain evidence="4">UCR3666</strain>
    </source>
</reference>
<dbReference type="EMBL" id="NKUJ01000050">
    <property type="protein sequence ID" value="RMJ16289.1"/>
    <property type="molecule type" value="Genomic_DNA"/>
</dbReference>
<organism evidence="4 5">
    <name type="scientific">Fusarium kuroshium</name>
    <dbReference type="NCBI Taxonomy" id="2010991"/>
    <lineage>
        <taxon>Eukaryota</taxon>
        <taxon>Fungi</taxon>
        <taxon>Dikarya</taxon>
        <taxon>Ascomycota</taxon>
        <taxon>Pezizomycotina</taxon>
        <taxon>Sordariomycetes</taxon>
        <taxon>Hypocreomycetidae</taxon>
        <taxon>Hypocreales</taxon>
        <taxon>Nectriaceae</taxon>
        <taxon>Fusarium</taxon>
        <taxon>Fusarium solani species complex</taxon>
    </lineage>
</organism>
<dbReference type="InterPro" id="IPR029044">
    <property type="entry name" value="Nucleotide-diphossugar_trans"/>
</dbReference>
<evidence type="ECO:0000256" key="2">
    <source>
        <dbReference type="ARBA" id="ARBA00022676"/>
    </source>
</evidence>
<name>A0A3M2SFI1_9HYPO</name>
<evidence type="ECO:0000313" key="5">
    <source>
        <dbReference type="Proteomes" id="UP000277212"/>
    </source>
</evidence>
<comment type="caution">
    <text evidence="4">The sequence shown here is derived from an EMBL/GenBank/DDBJ whole genome shotgun (WGS) entry which is preliminary data.</text>
</comment>
<evidence type="ECO:0000256" key="1">
    <source>
        <dbReference type="ARBA" id="ARBA00007677"/>
    </source>
</evidence>
<dbReference type="AlphaFoldDB" id="A0A3M2SFI1"/>
<evidence type="ECO:0000256" key="3">
    <source>
        <dbReference type="ARBA" id="ARBA00022679"/>
    </source>
</evidence>
<dbReference type="Proteomes" id="UP000277212">
    <property type="component" value="Unassembled WGS sequence"/>
</dbReference>